<proteinExistence type="predicted"/>
<dbReference type="Proteomes" id="UP000680866">
    <property type="component" value="Chromosome"/>
</dbReference>
<sequence>MTTGAPSRARRLVRHLCLLTAVLVGVIISHPAVYAMCSVVHTRSLPAGSAAVALDLRAGHHCSTDSSGHSAQRCTTLPAGAALAPETAVPTVRLHQFSAEVPPDDGGAPPGLGTHLRPRLTELAVSRT</sequence>
<evidence type="ECO:0000313" key="2">
    <source>
        <dbReference type="Proteomes" id="UP000680866"/>
    </source>
</evidence>
<keyword evidence="2" id="KW-1185">Reference proteome</keyword>
<reference evidence="1" key="1">
    <citation type="submission" date="2020-08" db="EMBL/GenBank/DDBJ databases">
        <title>Whole genome shotgun sequence of Polymorphospora rubra NBRC 101157.</title>
        <authorList>
            <person name="Komaki H."/>
            <person name="Tamura T."/>
        </authorList>
    </citation>
    <scope>NUCLEOTIDE SEQUENCE</scope>
    <source>
        <strain evidence="1">NBRC 101157</strain>
    </source>
</reference>
<protein>
    <submittedName>
        <fullName evidence="1">Uncharacterized protein</fullName>
    </submittedName>
</protein>
<gene>
    <name evidence="1" type="ORF">Prubr_54110</name>
</gene>
<organism evidence="1 2">
    <name type="scientific">Polymorphospora rubra</name>
    <dbReference type="NCBI Taxonomy" id="338584"/>
    <lineage>
        <taxon>Bacteria</taxon>
        <taxon>Bacillati</taxon>
        <taxon>Actinomycetota</taxon>
        <taxon>Actinomycetes</taxon>
        <taxon>Micromonosporales</taxon>
        <taxon>Micromonosporaceae</taxon>
        <taxon>Polymorphospora</taxon>
    </lineage>
</organism>
<dbReference type="KEGG" id="pry:Prubr_54110"/>
<dbReference type="AlphaFoldDB" id="A0A810N5Z7"/>
<accession>A0A810N5Z7</accession>
<name>A0A810N5Z7_9ACTN</name>
<dbReference type="EMBL" id="AP023359">
    <property type="protein sequence ID" value="BCJ68390.1"/>
    <property type="molecule type" value="Genomic_DNA"/>
</dbReference>
<evidence type="ECO:0000313" key="1">
    <source>
        <dbReference type="EMBL" id="BCJ68390.1"/>
    </source>
</evidence>